<dbReference type="Gene3D" id="1.10.1200.10">
    <property type="entry name" value="ACP-like"/>
    <property type="match status" value="1"/>
</dbReference>
<comment type="similarity">
    <text evidence="4">Belongs to the NRP synthetase family.</text>
</comment>
<reference evidence="6" key="1">
    <citation type="submission" date="2022-07" db="EMBL/GenBank/DDBJ databases">
        <title>Phylogenomic reconstructions and comparative analyses of Kickxellomycotina fungi.</title>
        <authorList>
            <person name="Reynolds N.K."/>
            <person name="Stajich J.E."/>
            <person name="Barry K."/>
            <person name="Grigoriev I.V."/>
            <person name="Crous P."/>
            <person name="Smith M.E."/>
        </authorList>
    </citation>
    <scope>NUCLEOTIDE SEQUENCE</scope>
    <source>
        <strain evidence="6">RSA 1196</strain>
    </source>
</reference>
<dbReference type="InterPro" id="IPR045851">
    <property type="entry name" value="AMP-bd_C_sf"/>
</dbReference>
<dbReference type="Proteomes" id="UP001150925">
    <property type="component" value="Unassembled WGS sequence"/>
</dbReference>
<feature type="domain" description="Carrier" evidence="5">
    <location>
        <begin position="71"/>
        <end position="147"/>
    </location>
</feature>
<dbReference type="InterPro" id="IPR036736">
    <property type="entry name" value="ACP-like_sf"/>
</dbReference>
<dbReference type="SUPFAM" id="SSF52777">
    <property type="entry name" value="CoA-dependent acyltransferases"/>
    <property type="match status" value="2"/>
</dbReference>
<evidence type="ECO:0000256" key="1">
    <source>
        <dbReference type="ARBA" id="ARBA00022450"/>
    </source>
</evidence>
<gene>
    <name evidence="6" type="ORF">IWQ62_006519</name>
</gene>
<dbReference type="Pfam" id="PF00668">
    <property type="entry name" value="Condensation"/>
    <property type="match status" value="1"/>
</dbReference>
<evidence type="ECO:0000313" key="7">
    <source>
        <dbReference type="Proteomes" id="UP001150925"/>
    </source>
</evidence>
<dbReference type="InterPro" id="IPR009081">
    <property type="entry name" value="PP-bd_ACP"/>
</dbReference>
<dbReference type="SUPFAM" id="SSF56801">
    <property type="entry name" value="Acetyl-CoA synthetase-like"/>
    <property type="match status" value="1"/>
</dbReference>
<keyword evidence="7" id="KW-1185">Reference proteome</keyword>
<protein>
    <recommendedName>
        <fullName evidence="5">Carrier domain-containing protein</fullName>
    </recommendedName>
</protein>
<dbReference type="PROSITE" id="PS50075">
    <property type="entry name" value="CARRIER"/>
    <property type="match status" value="1"/>
</dbReference>
<evidence type="ECO:0000259" key="5">
    <source>
        <dbReference type="PROSITE" id="PS50075"/>
    </source>
</evidence>
<dbReference type="GO" id="GO:0016874">
    <property type="term" value="F:ligase activity"/>
    <property type="evidence" value="ECO:0007669"/>
    <property type="project" value="UniProtKB-KW"/>
</dbReference>
<dbReference type="InterPro" id="IPR001242">
    <property type="entry name" value="Condensation_dom"/>
</dbReference>
<evidence type="ECO:0000313" key="6">
    <source>
        <dbReference type="EMBL" id="KAJ1950735.1"/>
    </source>
</evidence>
<dbReference type="Gene3D" id="3.30.559.10">
    <property type="entry name" value="Chloramphenicol acetyltransferase-like domain"/>
    <property type="match status" value="1"/>
</dbReference>
<feature type="non-terminal residue" evidence="6">
    <location>
        <position position="431"/>
    </location>
</feature>
<dbReference type="Pfam" id="PF00550">
    <property type="entry name" value="PP-binding"/>
    <property type="match status" value="1"/>
</dbReference>
<proteinExistence type="inferred from homology"/>
<dbReference type="Gene3D" id="3.30.300.30">
    <property type="match status" value="1"/>
</dbReference>
<keyword evidence="1" id="KW-0596">Phosphopantetheine</keyword>
<name>A0A9W8AKL2_9FUNG</name>
<dbReference type="GO" id="GO:0031177">
    <property type="term" value="F:phosphopantetheine binding"/>
    <property type="evidence" value="ECO:0007669"/>
    <property type="project" value="TreeGrafter"/>
</dbReference>
<evidence type="ECO:0000256" key="4">
    <source>
        <dbReference type="ARBA" id="ARBA00029454"/>
    </source>
</evidence>
<dbReference type="InterPro" id="IPR023213">
    <property type="entry name" value="CAT-like_dom_sf"/>
</dbReference>
<dbReference type="SUPFAM" id="SSF47336">
    <property type="entry name" value="ACP-like"/>
    <property type="match status" value="1"/>
</dbReference>
<dbReference type="PANTHER" id="PTHR45527:SF11">
    <property type="entry name" value="NONRIBOSOMAL PEPTIDE SYNTHETASE 5"/>
    <property type="match status" value="1"/>
</dbReference>
<dbReference type="AlphaFoldDB" id="A0A9W8AKL2"/>
<keyword evidence="3" id="KW-0436">Ligase</keyword>
<comment type="caution">
    <text evidence="6">The sequence shown here is derived from an EMBL/GenBank/DDBJ whole genome shotgun (WGS) entry which is preliminary data.</text>
</comment>
<accession>A0A9W8AKL2</accession>
<dbReference type="GO" id="GO:0043041">
    <property type="term" value="P:amino acid activation for nonribosomal peptide biosynthetic process"/>
    <property type="evidence" value="ECO:0007669"/>
    <property type="project" value="TreeGrafter"/>
</dbReference>
<dbReference type="Gene3D" id="3.30.559.30">
    <property type="entry name" value="Nonribosomal peptide synthetase, condensation domain"/>
    <property type="match status" value="1"/>
</dbReference>
<evidence type="ECO:0000256" key="3">
    <source>
        <dbReference type="ARBA" id="ARBA00022598"/>
    </source>
</evidence>
<dbReference type="EMBL" id="JANBPY010003656">
    <property type="protein sequence ID" value="KAJ1950735.1"/>
    <property type="molecule type" value="Genomic_DNA"/>
</dbReference>
<keyword evidence="2" id="KW-0597">Phosphoprotein</keyword>
<evidence type="ECO:0000256" key="2">
    <source>
        <dbReference type="ARBA" id="ARBA00022553"/>
    </source>
</evidence>
<dbReference type="GO" id="GO:0044550">
    <property type="term" value="P:secondary metabolite biosynthetic process"/>
    <property type="evidence" value="ECO:0007669"/>
    <property type="project" value="TreeGrafter"/>
</dbReference>
<dbReference type="OrthoDB" id="416786at2759"/>
<dbReference type="PANTHER" id="PTHR45527">
    <property type="entry name" value="NONRIBOSOMAL PEPTIDE SYNTHETASE"/>
    <property type="match status" value="1"/>
</dbReference>
<dbReference type="GO" id="GO:0005737">
    <property type="term" value="C:cytoplasm"/>
    <property type="evidence" value="ECO:0007669"/>
    <property type="project" value="TreeGrafter"/>
</dbReference>
<organism evidence="6 7">
    <name type="scientific">Dispira parvispora</name>
    <dbReference type="NCBI Taxonomy" id="1520584"/>
    <lineage>
        <taxon>Eukaryota</taxon>
        <taxon>Fungi</taxon>
        <taxon>Fungi incertae sedis</taxon>
        <taxon>Zoopagomycota</taxon>
        <taxon>Kickxellomycotina</taxon>
        <taxon>Dimargaritomycetes</taxon>
        <taxon>Dimargaritales</taxon>
        <taxon>Dimargaritaceae</taxon>
        <taxon>Dispira</taxon>
    </lineage>
</organism>
<sequence>MNQILISITELYERLSRLLPPFMVPDHIVPITEIPYTSNGKVNRKQLAALALPDQDGSVTRIHYDFSPTETTLFTALQALVKDILRLGEAYHTICPGASFFKLGGDSITAIQLSARSKRELDLDLHVRDIFHCQGILGALIKHASQRSEDSMVHANAIVNITRYPCTPLQLGMISALIKGQTAYILQTSFTLGASVDILRLQQAWSVVVENNPTLRTRFDYDEVNERWMQVIVEGIQLEWILFTDKETYLAQDCQRGFTVDGPFIRFGYHRDKHQWVLTMHHSITDGWSGGLIFEQVIDTYHKLAEGRLDFRSVDNGYAQFAHYIANRSTDTAREFWQRELGGVAEGTLLSGVPTKENIDEKAENSVRYIVDDIDELNQYIEHHGVTLSTLLRVVWALVLRRYAGREKDVVFGVVVSGRNIPVPNVDRITG</sequence>